<reference evidence="1 2" key="1">
    <citation type="submission" date="2020-08" db="EMBL/GenBank/DDBJ databases">
        <title>A novel species.</title>
        <authorList>
            <person name="Gao J."/>
        </authorList>
    </citation>
    <scope>NUCLEOTIDE SEQUENCE [LARGE SCALE GENOMIC DNA]</scope>
    <source>
        <strain evidence="1 2">CRPJ-33</strain>
    </source>
</reference>
<organism evidence="1 2">
    <name type="scientific">Streptomyces genisteinicus</name>
    <dbReference type="NCBI Taxonomy" id="2768068"/>
    <lineage>
        <taxon>Bacteria</taxon>
        <taxon>Bacillati</taxon>
        <taxon>Actinomycetota</taxon>
        <taxon>Actinomycetes</taxon>
        <taxon>Kitasatosporales</taxon>
        <taxon>Streptomycetaceae</taxon>
        <taxon>Streptomyces</taxon>
    </lineage>
</organism>
<proteinExistence type="predicted"/>
<dbReference type="Proteomes" id="UP000516230">
    <property type="component" value="Chromosome"/>
</dbReference>
<keyword evidence="2" id="KW-1185">Reference proteome</keyword>
<accession>A0A7H0I3F1</accession>
<evidence type="ECO:0000313" key="2">
    <source>
        <dbReference type="Proteomes" id="UP000516230"/>
    </source>
</evidence>
<gene>
    <name evidence="1" type="ORF">IAG43_09240</name>
</gene>
<dbReference type="KEGG" id="sgj:IAG43_09240"/>
<dbReference type="AlphaFoldDB" id="A0A7H0I3F1"/>
<evidence type="ECO:0000313" key="1">
    <source>
        <dbReference type="EMBL" id="QNP67317.1"/>
    </source>
</evidence>
<name>A0A7H0I3F1_9ACTN</name>
<sequence length="98" mass="10983">MYDLRHSSRVLADAAREGRRARPERVRRSVAVYSFLRSQGDRSIGTAALIEERRARTRLRTATVALLRAVNVPAGPVRAAGADTVDVPRVRHRHSALW</sequence>
<protein>
    <submittedName>
        <fullName evidence="1">Uncharacterized protein</fullName>
    </submittedName>
</protein>
<dbReference type="EMBL" id="CP060825">
    <property type="protein sequence ID" value="QNP67317.1"/>
    <property type="molecule type" value="Genomic_DNA"/>
</dbReference>